<dbReference type="NCBIfam" id="NF038403">
    <property type="entry name" value="perm_prefix_1"/>
    <property type="match status" value="1"/>
</dbReference>
<feature type="transmembrane region" description="Helical" evidence="1">
    <location>
        <begin position="325"/>
        <end position="346"/>
    </location>
</feature>
<feature type="transmembrane region" description="Helical" evidence="1">
    <location>
        <begin position="226"/>
        <end position="252"/>
    </location>
</feature>
<evidence type="ECO:0008006" key="4">
    <source>
        <dbReference type="Google" id="ProtNLM"/>
    </source>
</evidence>
<evidence type="ECO:0000256" key="1">
    <source>
        <dbReference type="SAM" id="Phobius"/>
    </source>
</evidence>
<dbReference type="InterPro" id="IPR047928">
    <property type="entry name" value="Perm_prefix_1"/>
</dbReference>
<dbReference type="OrthoDB" id="637094at2"/>
<dbReference type="RefSeq" id="WP_083371359.1">
    <property type="nucleotide sequence ID" value="NZ_LT629776.1"/>
</dbReference>
<feature type="transmembrane region" description="Helical" evidence="1">
    <location>
        <begin position="391"/>
        <end position="410"/>
    </location>
</feature>
<protein>
    <recommendedName>
        <fullName evidence="4">DUF4153 domain-containing protein</fullName>
    </recommendedName>
</protein>
<reference evidence="3" key="1">
    <citation type="submission" date="2016-10" db="EMBL/GenBank/DDBJ databases">
        <authorList>
            <person name="Varghese N."/>
            <person name="Submissions S."/>
        </authorList>
    </citation>
    <scope>NUCLEOTIDE SEQUENCE [LARGE SCALE GENOMIC DNA]</scope>
    <source>
        <strain evidence="3">DSM 22126</strain>
    </source>
</reference>
<keyword evidence="1" id="KW-0472">Membrane</keyword>
<feature type="transmembrane region" description="Helical" evidence="1">
    <location>
        <begin position="128"/>
        <end position="149"/>
    </location>
</feature>
<dbReference type="eggNOG" id="ENOG502Z81H">
    <property type="taxonomic scope" value="Bacteria"/>
</dbReference>
<evidence type="ECO:0000313" key="3">
    <source>
        <dbReference type="Proteomes" id="UP000185663"/>
    </source>
</evidence>
<feature type="transmembrane region" description="Helical" evidence="1">
    <location>
        <begin position="182"/>
        <end position="205"/>
    </location>
</feature>
<organism evidence="2 3">
    <name type="scientific">Paraoerskovia marina</name>
    <dbReference type="NCBI Taxonomy" id="545619"/>
    <lineage>
        <taxon>Bacteria</taxon>
        <taxon>Bacillati</taxon>
        <taxon>Actinomycetota</taxon>
        <taxon>Actinomycetes</taxon>
        <taxon>Micrococcales</taxon>
        <taxon>Cellulomonadaceae</taxon>
        <taxon>Paraoerskovia</taxon>
    </lineage>
</organism>
<feature type="transmembrane region" description="Helical" evidence="1">
    <location>
        <begin position="291"/>
        <end position="313"/>
    </location>
</feature>
<dbReference type="STRING" id="545619.SAMN04489860_0356"/>
<feature type="transmembrane region" description="Helical" evidence="1">
    <location>
        <begin position="431"/>
        <end position="450"/>
    </location>
</feature>
<sequence>MAAVEHLDLDEQIARWRAHAERRQAIGTDVDELEDHLRGLVEELEASGLSPDEAFLVAVRRMGALDDVSREFAREHAERLWKQLVVMQDDGPPGRGRRGLGLVLALAVGAGLAVKIPSLFDADGDTLALFYLPNLSLLVFPFLAAWFAWSRSMPARRVWVQLVLPFAVAALAANLFPLTQDSASLVLMTIHLPIALWFVVGLAYTGGVWRSSARRMDFIRFTGEWFVYYVLIALGGAALVGLTGLGFTAIGVDPFPVLGAWVVPCGAAGAVLVAAWLVEAKQNVIENIAPVLTRVFTPLTTIALLVFLVTVAVARPGVDVERELLILGDLMLVLVLGLILYALSARSPDTPPGLFDRLQLLLVALALVVDALMLVAMAGRIAEFGASPNKVAALGLNIVLLVNLARAGWLGLGFVRGRRPFGAVERWQTDYLPVIAVWVTLVALVLPPVFGWA</sequence>
<gene>
    <name evidence="2" type="ORF">SAMN04489860_0356</name>
</gene>
<keyword evidence="1" id="KW-1133">Transmembrane helix</keyword>
<proteinExistence type="predicted"/>
<evidence type="ECO:0000313" key="2">
    <source>
        <dbReference type="EMBL" id="SDR90952.1"/>
    </source>
</evidence>
<dbReference type="Proteomes" id="UP000185663">
    <property type="component" value="Chromosome I"/>
</dbReference>
<feature type="transmembrane region" description="Helical" evidence="1">
    <location>
        <begin position="258"/>
        <end position="279"/>
    </location>
</feature>
<name>A0A1H1MWH1_9CELL</name>
<accession>A0A1H1MWH1</accession>
<dbReference type="AlphaFoldDB" id="A0A1H1MWH1"/>
<keyword evidence="3" id="KW-1185">Reference proteome</keyword>
<keyword evidence="1" id="KW-0812">Transmembrane</keyword>
<feature type="transmembrane region" description="Helical" evidence="1">
    <location>
        <begin position="99"/>
        <end position="116"/>
    </location>
</feature>
<dbReference type="EMBL" id="LT629776">
    <property type="protein sequence ID" value="SDR90952.1"/>
    <property type="molecule type" value="Genomic_DNA"/>
</dbReference>
<feature type="transmembrane region" description="Helical" evidence="1">
    <location>
        <begin position="158"/>
        <end position="176"/>
    </location>
</feature>
<feature type="transmembrane region" description="Helical" evidence="1">
    <location>
        <begin position="358"/>
        <end position="379"/>
    </location>
</feature>